<dbReference type="EMBL" id="DRZX01000157">
    <property type="protein sequence ID" value="HHS48858.1"/>
    <property type="molecule type" value="Genomic_DNA"/>
</dbReference>
<dbReference type="Pfam" id="PF01656">
    <property type="entry name" value="CbiA"/>
    <property type="match status" value="1"/>
</dbReference>
<feature type="domain" description="4Fe-4S ferredoxin-type" evidence="1">
    <location>
        <begin position="61"/>
        <end position="90"/>
    </location>
</feature>
<dbReference type="SUPFAM" id="SSF54862">
    <property type="entry name" value="4Fe-4S ferredoxins"/>
    <property type="match status" value="1"/>
</dbReference>
<dbReference type="Proteomes" id="UP000886400">
    <property type="component" value="Unassembled WGS sequence"/>
</dbReference>
<comment type="caution">
    <text evidence="2">The sequence shown here is derived from an EMBL/GenBank/DDBJ whole genome shotgun (WGS) entry which is preliminary data.</text>
</comment>
<dbReference type="SUPFAM" id="SSF52540">
    <property type="entry name" value="P-loop containing nucleoside triphosphate hydrolases"/>
    <property type="match status" value="1"/>
</dbReference>
<organism evidence="2">
    <name type="scientific">Desulfurella acetivorans</name>
    <dbReference type="NCBI Taxonomy" id="33002"/>
    <lineage>
        <taxon>Bacteria</taxon>
        <taxon>Pseudomonadati</taxon>
        <taxon>Campylobacterota</taxon>
        <taxon>Desulfurellia</taxon>
        <taxon>Desulfurellales</taxon>
        <taxon>Desulfurellaceae</taxon>
        <taxon>Desulfurella</taxon>
    </lineage>
</organism>
<proteinExistence type="predicted"/>
<dbReference type="AlphaFoldDB" id="A0A7C6A6W0"/>
<evidence type="ECO:0000259" key="1">
    <source>
        <dbReference type="PROSITE" id="PS51379"/>
    </source>
</evidence>
<dbReference type="PROSITE" id="PS51379">
    <property type="entry name" value="4FE4S_FER_2"/>
    <property type="match status" value="2"/>
</dbReference>
<dbReference type="PANTHER" id="PTHR43063">
    <property type="entry name" value="4FE-4S CLUSTER CONTAINING PARA FAMILY ATPASE PROTEIN"/>
    <property type="match status" value="1"/>
</dbReference>
<name>A0A7C6A6W0_DESAE</name>
<reference evidence="2" key="1">
    <citation type="journal article" date="2020" name="mSystems">
        <title>Genome- and Community-Level Interaction Insights into Carbon Utilization and Element Cycling Functions of Hydrothermarchaeota in Hydrothermal Sediment.</title>
        <authorList>
            <person name="Zhou Z."/>
            <person name="Liu Y."/>
            <person name="Xu W."/>
            <person name="Pan J."/>
            <person name="Luo Z.H."/>
            <person name="Li M."/>
        </authorList>
    </citation>
    <scope>NUCLEOTIDE SEQUENCE [LARGE SCALE GENOMIC DNA]</scope>
    <source>
        <strain evidence="2">SpSt-1135</strain>
    </source>
</reference>
<sequence length="282" mass="31075">MIIAVLSGKGGTGKTTVSVNLAYVLGKHGIKVKLIDLDAEEPNADLFFDVDFTKKADVDVYIPKVDNTKCTHCGDCAKACQFSAIVVSKQSVIVFAHLCHACGACLLACKFGAVQEIPKNIGVISIGKTQDNSIDFVKSEMNIGEPSPVRIIRQAKKYIEKDKINILDCPPGVSCPTVESIQMADFCVLVTESTPFGLHDLKLAVDLTKQFGMKIGVVINRYEANFLELENYLEENHIPILLKIPYDKNIAQSYSKGELFSKTIIEYENAFLELYNKITKDS</sequence>
<dbReference type="PANTHER" id="PTHR43063:SF1">
    <property type="entry name" value="4FE-4S CLUSTER CONTAINING PARA FAMILY ATPASE PROTEIN"/>
    <property type="match status" value="1"/>
</dbReference>
<gene>
    <name evidence="2" type="ORF">ENM99_03240</name>
</gene>
<dbReference type="Gene3D" id="3.40.50.300">
    <property type="entry name" value="P-loop containing nucleotide triphosphate hydrolases"/>
    <property type="match status" value="1"/>
</dbReference>
<feature type="domain" description="4Fe-4S ferredoxin-type" evidence="1">
    <location>
        <begin position="91"/>
        <end position="119"/>
    </location>
</feature>
<protein>
    <submittedName>
        <fullName evidence="2">(4Fe-4S)-binding protein</fullName>
    </submittedName>
</protein>
<evidence type="ECO:0000313" key="2">
    <source>
        <dbReference type="EMBL" id="HHS48858.1"/>
    </source>
</evidence>
<dbReference type="InterPro" id="IPR002586">
    <property type="entry name" value="CobQ/CobB/MinD/ParA_Nub-bd_dom"/>
</dbReference>
<accession>A0A7C6A6W0</accession>
<dbReference type="InterPro" id="IPR027417">
    <property type="entry name" value="P-loop_NTPase"/>
</dbReference>
<dbReference type="Pfam" id="PF00037">
    <property type="entry name" value="Fer4"/>
    <property type="match status" value="1"/>
</dbReference>
<dbReference type="Gene3D" id="3.30.70.20">
    <property type="match status" value="1"/>
</dbReference>
<dbReference type="InterPro" id="IPR017896">
    <property type="entry name" value="4Fe4S_Fe-S-bd"/>
</dbReference>